<proteinExistence type="predicted"/>
<accession>M2Y327</accession>
<sequence length="109" mass="11927">MENALPTLVDLRRTLRRNGYHPVPISGPHLSIKAAGKRPLMRGWETVCAVADDADIERWANKYPDSTNTGLLCGTVVGIDIDVPLDEPAAEIERVARDLLGDTPLKRIG</sequence>
<organism evidence="2 3">
    <name type="scientific">Paramagnetospirillum caucaseum</name>
    <dbReference type="NCBI Taxonomy" id="1244869"/>
    <lineage>
        <taxon>Bacteria</taxon>
        <taxon>Pseudomonadati</taxon>
        <taxon>Pseudomonadota</taxon>
        <taxon>Alphaproteobacteria</taxon>
        <taxon>Rhodospirillales</taxon>
        <taxon>Magnetospirillaceae</taxon>
        <taxon>Paramagnetospirillum</taxon>
    </lineage>
</organism>
<dbReference type="RefSeq" id="WP_008622865.1">
    <property type="nucleotide sequence ID" value="NZ_AONQ01000192.1"/>
</dbReference>
<protein>
    <recommendedName>
        <fullName evidence="1">DNA primase/polymerase bifunctional N-terminal domain-containing protein</fullName>
    </recommendedName>
</protein>
<evidence type="ECO:0000259" key="1">
    <source>
        <dbReference type="Pfam" id="PF09250"/>
    </source>
</evidence>
<evidence type="ECO:0000313" key="3">
    <source>
        <dbReference type="Proteomes" id="UP000011744"/>
    </source>
</evidence>
<dbReference type="AlphaFoldDB" id="M2Y327"/>
<dbReference type="SUPFAM" id="SSF56747">
    <property type="entry name" value="Prim-pol domain"/>
    <property type="match status" value="1"/>
</dbReference>
<dbReference type="InterPro" id="IPR015330">
    <property type="entry name" value="DNA_primase/pol_bifunc_N"/>
</dbReference>
<dbReference type="EMBL" id="AONQ01000192">
    <property type="protein sequence ID" value="EME67486.1"/>
    <property type="molecule type" value="Genomic_DNA"/>
</dbReference>
<reference evidence="2 3" key="1">
    <citation type="journal article" date="2014" name="Genome Announc.">
        <title>Draft Genome Sequence of Magnetospirillum sp. Strain SO-1, a Freshwater Magnetotactic Bacterium Isolated from the Ol'khovka River, Russia.</title>
        <authorList>
            <person name="Grouzdev D.S."/>
            <person name="Dziuba M.V."/>
            <person name="Sukhacheva M.S."/>
            <person name="Mardanov A.V."/>
            <person name="Beletskiy A.V."/>
            <person name="Kuznetsov B.B."/>
            <person name="Skryabin K.G."/>
        </authorList>
    </citation>
    <scope>NUCLEOTIDE SEQUENCE [LARGE SCALE GENOMIC DNA]</scope>
    <source>
        <strain evidence="2 3">SO-1</strain>
    </source>
</reference>
<comment type="caution">
    <text evidence="2">The sequence shown here is derived from an EMBL/GenBank/DDBJ whole genome shotgun (WGS) entry which is preliminary data.</text>
</comment>
<dbReference type="Pfam" id="PF09250">
    <property type="entry name" value="Prim-Pol"/>
    <property type="match status" value="1"/>
</dbReference>
<evidence type="ECO:0000313" key="2">
    <source>
        <dbReference type="EMBL" id="EME67486.1"/>
    </source>
</evidence>
<dbReference type="Proteomes" id="UP000011744">
    <property type="component" value="Unassembled WGS sequence"/>
</dbReference>
<keyword evidence="3" id="KW-1185">Reference proteome</keyword>
<feature type="domain" description="DNA primase/polymerase bifunctional N-terminal" evidence="1">
    <location>
        <begin position="16"/>
        <end position="87"/>
    </location>
</feature>
<gene>
    <name evidence="2" type="ORF">H261_23277</name>
</gene>
<feature type="non-terminal residue" evidence="2">
    <location>
        <position position="109"/>
    </location>
</feature>
<name>M2Y327_9PROT</name>